<gene>
    <name evidence="3" type="ORF">ACFPU1_07115</name>
</gene>
<organism evidence="3 4">
    <name type="scientific">Thalassorhabdus alkalitolerans</name>
    <dbReference type="NCBI Taxonomy" id="2282697"/>
    <lineage>
        <taxon>Bacteria</taxon>
        <taxon>Bacillati</taxon>
        <taxon>Bacillota</taxon>
        <taxon>Bacilli</taxon>
        <taxon>Bacillales</taxon>
        <taxon>Bacillaceae</taxon>
        <taxon>Thalassorhabdus</taxon>
    </lineage>
</organism>
<dbReference type="Gene3D" id="2.60.40.2360">
    <property type="entry name" value="Intracellular proteinase inhibitor BsuPI"/>
    <property type="match status" value="1"/>
</dbReference>
<reference evidence="4" key="1">
    <citation type="journal article" date="2019" name="Int. J. Syst. Evol. Microbiol.">
        <title>The Global Catalogue of Microorganisms (GCM) 10K type strain sequencing project: providing services to taxonomists for standard genome sequencing and annotation.</title>
        <authorList>
            <consortium name="The Broad Institute Genomics Platform"/>
            <consortium name="The Broad Institute Genome Sequencing Center for Infectious Disease"/>
            <person name="Wu L."/>
            <person name="Ma J."/>
        </authorList>
    </citation>
    <scope>NUCLEOTIDE SEQUENCE [LARGE SCALE GENOMIC DNA]</scope>
    <source>
        <strain evidence="4">CECT 7184</strain>
    </source>
</reference>
<proteinExistence type="predicted"/>
<evidence type="ECO:0000313" key="3">
    <source>
        <dbReference type="EMBL" id="MFC5712545.1"/>
    </source>
</evidence>
<sequence>MKQLGLLLVLFLAAACGSTQMNEDDSSKEGETAMGNGWELSAEIDEREDTVDWSLTLQNTGEEPLRLFFRTSQQVEVVVTAEDGEELYRYSEGMMFTQVLTEKVIQGKEGHTWEGNIEKRKLPPGENKVRLSVTAFEVNDEAVQEEEMTIHKTVAIE</sequence>
<feature type="signal peptide" evidence="1">
    <location>
        <begin position="1"/>
        <end position="21"/>
    </location>
</feature>
<comment type="caution">
    <text evidence="3">The sequence shown here is derived from an EMBL/GenBank/DDBJ whole genome shotgun (WGS) entry which is preliminary data.</text>
</comment>
<accession>A0ABW0YJE6</accession>
<dbReference type="PROSITE" id="PS51257">
    <property type="entry name" value="PROKAR_LIPOPROTEIN"/>
    <property type="match status" value="1"/>
</dbReference>
<keyword evidence="1" id="KW-0732">Signal</keyword>
<keyword evidence="4" id="KW-1185">Reference proteome</keyword>
<feature type="chain" id="PRO_5045810569" description="Intracellular proteinase inhibitor BsuPI domain-containing protein" evidence="1">
    <location>
        <begin position="22"/>
        <end position="157"/>
    </location>
</feature>
<dbReference type="Proteomes" id="UP001596142">
    <property type="component" value="Unassembled WGS sequence"/>
</dbReference>
<dbReference type="RefSeq" id="WP_385939725.1">
    <property type="nucleotide sequence ID" value="NZ_JBHSOZ010000003.1"/>
</dbReference>
<evidence type="ECO:0000313" key="4">
    <source>
        <dbReference type="Proteomes" id="UP001596142"/>
    </source>
</evidence>
<evidence type="ECO:0000259" key="2">
    <source>
        <dbReference type="Pfam" id="PF12690"/>
    </source>
</evidence>
<feature type="domain" description="Intracellular proteinase inhibitor BsuPI" evidence="2">
    <location>
        <begin position="38"/>
        <end position="133"/>
    </location>
</feature>
<dbReference type="EMBL" id="JBHSOZ010000003">
    <property type="protein sequence ID" value="MFC5712545.1"/>
    <property type="molecule type" value="Genomic_DNA"/>
</dbReference>
<dbReference type="InterPro" id="IPR020481">
    <property type="entry name" value="Intracell_prot_inh_BsuPI"/>
</dbReference>
<dbReference type="Pfam" id="PF12690">
    <property type="entry name" value="BsuPI"/>
    <property type="match status" value="1"/>
</dbReference>
<dbReference type="InterPro" id="IPR038144">
    <property type="entry name" value="IPI"/>
</dbReference>
<protein>
    <recommendedName>
        <fullName evidence="2">Intracellular proteinase inhibitor BsuPI domain-containing protein</fullName>
    </recommendedName>
</protein>
<evidence type="ECO:0000256" key="1">
    <source>
        <dbReference type="SAM" id="SignalP"/>
    </source>
</evidence>
<name>A0ABW0YJE6_9BACI</name>